<evidence type="ECO:0000259" key="8">
    <source>
        <dbReference type="SMART" id="SM00562"/>
    </source>
</evidence>
<evidence type="ECO:0000256" key="6">
    <source>
        <dbReference type="ARBA" id="ARBA00023080"/>
    </source>
</evidence>
<keyword evidence="5 9" id="KW-0418">Kinase</keyword>
<organism evidence="9 10">
    <name type="scientific">Amycolatopsis magusensis</name>
    <dbReference type="NCBI Taxonomy" id="882444"/>
    <lineage>
        <taxon>Bacteria</taxon>
        <taxon>Bacillati</taxon>
        <taxon>Actinomycetota</taxon>
        <taxon>Actinomycetes</taxon>
        <taxon>Pseudonocardiales</taxon>
        <taxon>Pseudonocardiaceae</taxon>
        <taxon>Amycolatopsis</taxon>
    </lineage>
</organism>
<evidence type="ECO:0000256" key="2">
    <source>
        <dbReference type="ARBA" id="ARBA00008142"/>
    </source>
</evidence>
<keyword evidence="10" id="KW-1185">Reference proteome</keyword>
<dbReference type="SUPFAM" id="SSF54919">
    <property type="entry name" value="Nucleoside diphosphate kinase, NDK"/>
    <property type="match status" value="1"/>
</dbReference>
<gene>
    <name evidence="9" type="ORF">JOM49_004386</name>
</gene>
<evidence type="ECO:0000256" key="7">
    <source>
        <dbReference type="PROSITE-ProRule" id="PRU00706"/>
    </source>
</evidence>
<name>A0ABS4PTU8_9PSEU</name>
<dbReference type="Pfam" id="PF00334">
    <property type="entry name" value="NDK"/>
    <property type="match status" value="1"/>
</dbReference>
<comment type="similarity">
    <text evidence="2 7">Belongs to the NDK family.</text>
</comment>
<dbReference type="EC" id="2.7.4.6" evidence="3"/>
<reference evidence="9 10" key="1">
    <citation type="submission" date="2021-03" db="EMBL/GenBank/DDBJ databases">
        <title>Sequencing the genomes of 1000 actinobacteria strains.</title>
        <authorList>
            <person name="Klenk H.-P."/>
        </authorList>
    </citation>
    <scope>NUCLEOTIDE SEQUENCE [LARGE SCALE GENOMIC DNA]</scope>
    <source>
        <strain evidence="9 10">DSM 45510</strain>
    </source>
</reference>
<evidence type="ECO:0000313" key="10">
    <source>
        <dbReference type="Proteomes" id="UP000741013"/>
    </source>
</evidence>
<dbReference type="InterPro" id="IPR034907">
    <property type="entry name" value="NDK-like_dom"/>
</dbReference>
<proteinExistence type="inferred from homology"/>
<dbReference type="RefSeq" id="WP_209666106.1">
    <property type="nucleotide sequence ID" value="NZ_JAGGMS010000001.1"/>
</dbReference>
<dbReference type="InterPro" id="IPR036850">
    <property type="entry name" value="NDK-like_dom_sf"/>
</dbReference>
<dbReference type="Proteomes" id="UP000741013">
    <property type="component" value="Unassembled WGS sequence"/>
</dbReference>
<dbReference type="Gene3D" id="3.30.70.141">
    <property type="entry name" value="Nucleoside diphosphate kinase-like domain"/>
    <property type="match status" value="1"/>
</dbReference>
<dbReference type="EMBL" id="JAGGMS010000001">
    <property type="protein sequence ID" value="MBP2182860.1"/>
    <property type="molecule type" value="Genomic_DNA"/>
</dbReference>
<dbReference type="SMART" id="SM00562">
    <property type="entry name" value="NDK"/>
    <property type="match status" value="1"/>
</dbReference>
<dbReference type="PROSITE" id="PS51374">
    <property type="entry name" value="NDPK_LIKE"/>
    <property type="match status" value="1"/>
</dbReference>
<accession>A0ABS4PTU8</accession>
<evidence type="ECO:0000256" key="3">
    <source>
        <dbReference type="ARBA" id="ARBA00012966"/>
    </source>
</evidence>
<comment type="cofactor">
    <cofactor evidence="1">
        <name>Mg(2+)</name>
        <dbReference type="ChEBI" id="CHEBI:18420"/>
    </cofactor>
</comment>
<evidence type="ECO:0000256" key="4">
    <source>
        <dbReference type="ARBA" id="ARBA00022679"/>
    </source>
</evidence>
<evidence type="ECO:0000256" key="5">
    <source>
        <dbReference type="ARBA" id="ARBA00022777"/>
    </source>
</evidence>
<dbReference type="PANTHER" id="PTHR11349">
    <property type="entry name" value="NUCLEOSIDE DIPHOSPHATE KINASE"/>
    <property type="match status" value="1"/>
</dbReference>
<protein>
    <recommendedName>
        <fullName evidence="3">nucleoside-diphosphate kinase</fullName>
        <ecNumber evidence="3">2.7.4.6</ecNumber>
    </recommendedName>
</protein>
<evidence type="ECO:0000256" key="1">
    <source>
        <dbReference type="ARBA" id="ARBA00001946"/>
    </source>
</evidence>
<keyword evidence="6" id="KW-0546">Nucleotide metabolism</keyword>
<keyword evidence="4 9" id="KW-0808">Transferase</keyword>
<comment type="caution">
    <text evidence="9">The sequence shown here is derived from an EMBL/GenBank/DDBJ whole genome shotgun (WGS) entry which is preliminary data.</text>
</comment>
<sequence length="180" mass="19875">MSTSTDAGTDWTRCSVVLLKPDCLRRGLVTAVLDRVQREVDIVAAEGTTVADWQIFTHYWDLLAFRHRLDVDVAECLRRLYVGRRVVVALAVGECDDTAARLRALLGHFDPSAAEPGTIRADLGADSLVAARQEHRLVNNLVHTSDDPAAAWRDFHIWFGGHRAAHLLSAVPEVVKTPVC</sequence>
<comment type="caution">
    <text evidence="7">Lacks conserved residue(s) required for the propagation of feature annotation.</text>
</comment>
<feature type="domain" description="Nucleoside diphosphate kinase-like" evidence="8">
    <location>
        <begin position="12"/>
        <end position="166"/>
    </location>
</feature>
<evidence type="ECO:0000313" key="9">
    <source>
        <dbReference type="EMBL" id="MBP2182860.1"/>
    </source>
</evidence>
<dbReference type="GO" id="GO:0004550">
    <property type="term" value="F:nucleoside diphosphate kinase activity"/>
    <property type="evidence" value="ECO:0007669"/>
    <property type="project" value="UniProtKB-EC"/>
</dbReference>